<accession>A0ABY4QXZ8</accession>
<organism evidence="1 2">
    <name type="scientific">Jatrophihabitans telluris</name>
    <dbReference type="NCBI Taxonomy" id="2038343"/>
    <lineage>
        <taxon>Bacteria</taxon>
        <taxon>Bacillati</taxon>
        <taxon>Actinomycetota</taxon>
        <taxon>Actinomycetes</taxon>
        <taxon>Jatrophihabitantales</taxon>
        <taxon>Jatrophihabitantaceae</taxon>
        <taxon>Jatrophihabitans</taxon>
    </lineage>
</organism>
<reference evidence="1" key="2">
    <citation type="submission" date="2022-05" db="EMBL/GenBank/DDBJ databases">
        <authorList>
            <person name="Kim J.-S."/>
            <person name="Lee K."/>
            <person name="Suh M."/>
            <person name="Eom M."/>
            <person name="Kim J.-S."/>
            <person name="Kim D.-S."/>
            <person name="Ko S.-H."/>
            <person name="Shin Y."/>
            <person name="Lee J.-S."/>
        </authorList>
    </citation>
    <scope>NUCLEOTIDE SEQUENCE</scope>
    <source>
        <strain evidence="1">N237</strain>
    </source>
</reference>
<evidence type="ECO:0000313" key="1">
    <source>
        <dbReference type="EMBL" id="UQX88102.1"/>
    </source>
</evidence>
<sequence>MTNGVTFTDTSYYQVPIDNAYPHGVVSFRVLDGSWEDPIFRTNLRRAADLVTKNRLIAVVTYLVYRPGDQRAAAAAFRTAVTDTLGAIPRWLVAMIDAESWGGAIRGNQSDGLNRLYVLLAAILGGDPRRVLGYANRGDFAQLWPQRPARMRTVVASYGGSLPEFGNLIAWQYTNGEYQVDGLPSATRPFGACDHNVAPDLTPAQFAEQVGVLHLPTDPLEEVMAMYASKEAFEAMLDRKLGIDPQNTDKSGRTSVNGLFQFWMTRTIATLRTGTKNRAFLGPPSIIDNQGLQGAISRTVKTANAPVIDQHALNAAVNAAVAAAVAPLAAQVADLHKTLNEALKPVDR</sequence>
<dbReference type="InterPro" id="IPR017853">
    <property type="entry name" value="GH"/>
</dbReference>
<dbReference type="RefSeq" id="WP_249771274.1">
    <property type="nucleotide sequence ID" value="NZ_CP097332.1"/>
</dbReference>
<dbReference type="Proteomes" id="UP001056336">
    <property type="component" value="Chromosome"/>
</dbReference>
<evidence type="ECO:0000313" key="2">
    <source>
        <dbReference type="Proteomes" id="UP001056336"/>
    </source>
</evidence>
<protein>
    <submittedName>
        <fullName evidence="1">Uncharacterized protein</fullName>
    </submittedName>
</protein>
<proteinExistence type="predicted"/>
<dbReference type="SUPFAM" id="SSF51445">
    <property type="entry name" value="(Trans)glycosidases"/>
    <property type="match status" value="1"/>
</dbReference>
<name>A0ABY4QXZ8_9ACTN</name>
<dbReference type="EMBL" id="CP097332">
    <property type="protein sequence ID" value="UQX88102.1"/>
    <property type="molecule type" value="Genomic_DNA"/>
</dbReference>
<keyword evidence="2" id="KW-1185">Reference proteome</keyword>
<reference evidence="1" key="1">
    <citation type="journal article" date="2018" name="Int. J. Syst. Evol. Microbiol.">
        <title>Jatrophihabitans telluris sp. nov., isolated from sediment soil of lava forest wetlands and the emended description of the genus Jatrophihabitans.</title>
        <authorList>
            <person name="Lee K.C."/>
            <person name="Suh M.K."/>
            <person name="Eom M.K."/>
            <person name="Kim K.K."/>
            <person name="Kim J.S."/>
            <person name="Kim D.S."/>
            <person name="Ko S.H."/>
            <person name="Shin Y.K."/>
            <person name="Lee J.S."/>
        </authorList>
    </citation>
    <scope>NUCLEOTIDE SEQUENCE</scope>
    <source>
        <strain evidence="1">N237</strain>
    </source>
</reference>
<gene>
    <name evidence="1" type="ORF">M6D93_17675</name>
</gene>
<dbReference type="Gene3D" id="3.20.20.80">
    <property type="entry name" value="Glycosidases"/>
    <property type="match status" value="1"/>
</dbReference>